<reference evidence="3 4" key="1">
    <citation type="submission" date="2019-06" db="EMBL/GenBank/DDBJ databases">
        <title>Sequencing the genomes of 1000 actinobacteria strains.</title>
        <authorList>
            <person name="Klenk H.-P."/>
        </authorList>
    </citation>
    <scope>NUCLEOTIDE SEQUENCE [LARGE SCALE GENOMIC DNA]</scope>
    <source>
        <strain evidence="3 4">DSM 45679</strain>
    </source>
</reference>
<evidence type="ECO:0000313" key="4">
    <source>
        <dbReference type="Proteomes" id="UP000320876"/>
    </source>
</evidence>
<gene>
    <name evidence="3" type="ORF">FB471_0697</name>
</gene>
<feature type="compositionally biased region" description="Basic and acidic residues" evidence="1">
    <location>
        <begin position="325"/>
        <end position="343"/>
    </location>
</feature>
<evidence type="ECO:0000259" key="2">
    <source>
        <dbReference type="Pfam" id="PF21686"/>
    </source>
</evidence>
<dbReference type="EMBL" id="VFML01000001">
    <property type="protein sequence ID" value="TQJ01035.1"/>
    <property type="molecule type" value="Genomic_DNA"/>
</dbReference>
<dbReference type="GO" id="GO:0016874">
    <property type="term" value="F:ligase activity"/>
    <property type="evidence" value="ECO:0007669"/>
    <property type="project" value="UniProtKB-KW"/>
</dbReference>
<dbReference type="Proteomes" id="UP000320876">
    <property type="component" value="Unassembled WGS sequence"/>
</dbReference>
<name>A0A542DD95_AMYCI</name>
<dbReference type="NCBIfam" id="TIGR02778">
    <property type="entry name" value="ligD_pol"/>
    <property type="match status" value="1"/>
</dbReference>
<dbReference type="PANTHER" id="PTHR42705:SF3">
    <property type="entry name" value="ATP-DEPENDENT DNA LIGASE"/>
    <property type="match status" value="1"/>
</dbReference>
<dbReference type="AlphaFoldDB" id="A0A542DD95"/>
<keyword evidence="4" id="KW-1185">Reference proteome</keyword>
<keyword evidence="3" id="KW-0436">Ligase</keyword>
<organism evidence="3 4">
    <name type="scientific">Amycolatopsis cihanbeyliensis</name>
    <dbReference type="NCBI Taxonomy" id="1128664"/>
    <lineage>
        <taxon>Bacteria</taxon>
        <taxon>Bacillati</taxon>
        <taxon>Actinomycetota</taxon>
        <taxon>Actinomycetes</taxon>
        <taxon>Pseudonocardiales</taxon>
        <taxon>Pseudonocardiaceae</taxon>
        <taxon>Amycolatopsis</taxon>
    </lineage>
</organism>
<dbReference type="InterPro" id="IPR052171">
    <property type="entry name" value="NHEJ_LigD"/>
</dbReference>
<dbReference type="InterPro" id="IPR014145">
    <property type="entry name" value="LigD_pol_dom"/>
</dbReference>
<dbReference type="PANTHER" id="PTHR42705">
    <property type="entry name" value="BIFUNCTIONAL NON-HOMOLOGOUS END JOINING PROTEIN LIGD"/>
    <property type="match status" value="1"/>
</dbReference>
<dbReference type="RefSeq" id="WP_141995893.1">
    <property type="nucleotide sequence ID" value="NZ_VFML01000001.1"/>
</dbReference>
<dbReference type="CDD" id="cd04865">
    <property type="entry name" value="LigD_Pol_like_2"/>
    <property type="match status" value="1"/>
</dbReference>
<dbReference type="Gene3D" id="3.90.920.10">
    <property type="entry name" value="DNA primase, PRIM domain"/>
    <property type="match status" value="1"/>
</dbReference>
<feature type="region of interest" description="Disordered" evidence="1">
    <location>
        <begin position="309"/>
        <end position="343"/>
    </location>
</feature>
<dbReference type="OrthoDB" id="4296267at2"/>
<evidence type="ECO:0000256" key="1">
    <source>
        <dbReference type="SAM" id="MobiDB-lite"/>
    </source>
</evidence>
<dbReference type="Pfam" id="PF21686">
    <property type="entry name" value="LigD_Prim-Pol"/>
    <property type="match status" value="1"/>
</dbReference>
<protein>
    <submittedName>
        <fullName evidence="3">DNA ligase D-like protein (Predicted polymerase)</fullName>
    </submittedName>
</protein>
<comment type="caution">
    <text evidence="3">The sequence shown here is derived from an EMBL/GenBank/DDBJ whole genome shotgun (WGS) entry which is preliminary data.</text>
</comment>
<feature type="domain" description="DNA ligase D polymerase" evidence="2">
    <location>
        <begin position="33"/>
        <end position="285"/>
    </location>
</feature>
<proteinExistence type="predicted"/>
<accession>A0A542DD95</accession>
<evidence type="ECO:0000313" key="3">
    <source>
        <dbReference type="EMBL" id="TQJ01035.1"/>
    </source>
</evidence>
<sequence length="343" mass="38691">MAKNGEPVEYTVGQRTVRVSSPDKIYFPDRGITKREVVEHYLAVGGPLLRAIGERPTTLKRYPDGVTGEYFYAKRVPKGAPDWMEKARITFPSGRTAEEVCPTEPAVFVWAANLGTFDFHPWPVRRPDVDHPDELRIDVDPPDELGFADAVRVAGTVREVLADAGLTGYPKTSGGRGVHVLVRIRPEWDFVDVRHALIALGREVERRAPKLATISWWKEERDGRVFIDYNQAARDRTVASSWSVRGTHRATVSTPLTWDQLTEVHPDDFDVRTVAGWLAEHGDLHADIDSQSFGIETLLEWYERDDRDLGQAEMPYPPDYPKMPGEPKRVQPSRARPDTADDG</sequence>